<dbReference type="NCBIfam" id="TIGR02037">
    <property type="entry name" value="degP_htrA_DO"/>
    <property type="match status" value="1"/>
</dbReference>
<keyword evidence="7" id="KW-0720">Serine protease</keyword>
<dbReference type="MEROPS" id="S01.442"/>
<feature type="binding site" evidence="9">
    <location>
        <begin position="285"/>
        <end position="289"/>
    </location>
    <ligand>
        <name>substrate</name>
    </ligand>
</feature>
<evidence type="ECO:0000256" key="4">
    <source>
        <dbReference type="ARBA" id="ARBA00022737"/>
    </source>
</evidence>
<feature type="chain" id="PRO_5038586836" evidence="10">
    <location>
        <begin position="40"/>
        <end position="483"/>
    </location>
</feature>
<dbReference type="PRINTS" id="PR00834">
    <property type="entry name" value="PROTEASES2C"/>
</dbReference>
<evidence type="ECO:0000259" key="11">
    <source>
        <dbReference type="PROSITE" id="PS50106"/>
    </source>
</evidence>
<dbReference type="InterPro" id="IPR036034">
    <property type="entry name" value="PDZ_sf"/>
</dbReference>
<dbReference type="Gene3D" id="2.40.10.120">
    <property type="match status" value="1"/>
</dbReference>
<dbReference type="InterPro" id="IPR041489">
    <property type="entry name" value="PDZ_6"/>
</dbReference>
<keyword evidence="4" id="KW-0677">Repeat</keyword>
<dbReference type="SUPFAM" id="SSF50494">
    <property type="entry name" value="Trypsin-like serine proteases"/>
    <property type="match status" value="1"/>
</dbReference>
<dbReference type="Proteomes" id="UP000031971">
    <property type="component" value="Unassembled WGS sequence"/>
</dbReference>
<evidence type="ECO:0000256" key="7">
    <source>
        <dbReference type="ARBA" id="ARBA00022825"/>
    </source>
</evidence>
<evidence type="ECO:0000256" key="2">
    <source>
        <dbReference type="ARBA" id="ARBA00022670"/>
    </source>
</evidence>
<evidence type="ECO:0000256" key="9">
    <source>
        <dbReference type="PIRSR" id="PIRSR611782-2"/>
    </source>
</evidence>
<dbReference type="GO" id="GO:0004252">
    <property type="term" value="F:serine-type endopeptidase activity"/>
    <property type="evidence" value="ECO:0007669"/>
    <property type="project" value="InterPro"/>
</dbReference>
<evidence type="ECO:0000256" key="6">
    <source>
        <dbReference type="ARBA" id="ARBA00022801"/>
    </source>
</evidence>
<dbReference type="Gene3D" id="2.30.42.10">
    <property type="match status" value="2"/>
</dbReference>
<keyword evidence="13" id="KW-1185">Reference proteome</keyword>
<feature type="binding site" evidence="9">
    <location>
        <position position="124"/>
    </location>
    <ligand>
        <name>substrate</name>
    </ligand>
</feature>
<evidence type="ECO:0000256" key="5">
    <source>
        <dbReference type="ARBA" id="ARBA00022764"/>
    </source>
</evidence>
<feature type="domain" description="PDZ" evidence="11">
    <location>
        <begin position="269"/>
        <end position="365"/>
    </location>
</feature>
<dbReference type="InterPro" id="IPR051201">
    <property type="entry name" value="Chloro_Bact_Ser_Proteases"/>
</dbReference>
<dbReference type="InterPro" id="IPR011782">
    <property type="entry name" value="Pept_S1C_Do"/>
</dbReference>
<evidence type="ECO:0000256" key="3">
    <source>
        <dbReference type="ARBA" id="ARBA00022729"/>
    </source>
</evidence>
<comment type="caution">
    <text evidence="12">The sequence shown here is derived from an EMBL/GenBank/DDBJ whole genome shotgun (WGS) entry which is preliminary data.</text>
</comment>
<evidence type="ECO:0000313" key="13">
    <source>
        <dbReference type="Proteomes" id="UP000031971"/>
    </source>
</evidence>
<evidence type="ECO:0000256" key="1">
    <source>
        <dbReference type="ARBA" id="ARBA00004418"/>
    </source>
</evidence>
<dbReference type="CDD" id="cd10839">
    <property type="entry name" value="cpPDZ1_DegP-like"/>
    <property type="match status" value="1"/>
</dbReference>
<evidence type="ECO:0000256" key="10">
    <source>
        <dbReference type="SAM" id="SignalP"/>
    </source>
</evidence>
<accession>A0A0C2V6L5</accession>
<protein>
    <submittedName>
        <fullName evidence="12">Serine protease MucD/AlgY associated with sigma factor RpoE</fullName>
    </submittedName>
</protein>
<feature type="active site" description="Charge relay system" evidence="8">
    <location>
        <position position="154"/>
    </location>
</feature>
<keyword evidence="3 10" id="KW-0732">Signal</keyword>
<organism evidence="12 13">
    <name type="scientific">Paramagnetospirillum magnetotacticum MS-1</name>
    <dbReference type="NCBI Taxonomy" id="272627"/>
    <lineage>
        <taxon>Bacteria</taxon>
        <taxon>Pseudomonadati</taxon>
        <taxon>Pseudomonadota</taxon>
        <taxon>Alphaproteobacteria</taxon>
        <taxon>Rhodospirillales</taxon>
        <taxon>Magnetospirillaceae</taxon>
        <taxon>Paramagnetospirillum</taxon>
    </lineage>
</organism>
<dbReference type="InterPro" id="IPR009003">
    <property type="entry name" value="Peptidase_S1_PA"/>
</dbReference>
<gene>
    <name evidence="12" type="ORF">CCC_03294</name>
</gene>
<dbReference type="STRING" id="272627.CCC_03294"/>
<dbReference type="GO" id="GO:0006508">
    <property type="term" value="P:proteolysis"/>
    <property type="evidence" value="ECO:0007669"/>
    <property type="project" value="UniProtKB-KW"/>
</dbReference>
<keyword evidence="5" id="KW-0574">Periplasm</keyword>
<dbReference type="SMART" id="SM00228">
    <property type="entry name" value="PDZ"/>
    <property type="match status" value="2"/>
</dbReference>
<dbReference type="SUPFAM" id="SSF50156">
    <property type="entry name" value="PDZ domain-like"/>
    <property type="match status" value="2"/>
</dbReference>
<feature type="binding site" evidence="9">
    <location>
        <begin position="228"/>
        <end position="230"/>
    </location>
    <ligand>
        <name>substrate</name>
    </ligand>
</feature>
<feature type="active site" description="Charge relay system" evidence="8">
    <location>
        <position position="230"/>
    </location>
</feature>
<evidence type="ECO:0000313" key="12">
    <source>
        <dbReference type="EMBL" id="KIM00692.1"/>
    </source>
</evidence>
<dbReference type="EMBL" id="JXSL01000009">
    <property type="protein sequence ID" value="KIM00692.1"/>
    <property type="molecule type" value="Genomic_DNA"/>
</dbReference>
<dbReference type="PROSITE" id="PS50106">
    <property type="entry name" value="PDZ"/>
    <property type="match status" value="2"/>
</dbReference>
<feature type="signal peptide" evidence="10">
    <location>
        <begin position="1"/>
        <end position="39"/>
    </location>
</feature>
<evidence type="ECO:0000256" key="8">
    <source>
        <dbReference type="PIRSR" id="PIRSR611782-1"/>
    </source>
</evidence>
<feature type="active site" description="Charge relay system" evidence="8">
    <location>
        <position position="124"/>
    </location>
</feature>
<dbReference type="PANTHER" id="PTHR43343:SF3">
    <property type="entry name" value="PROTEASE DO-LIKE 8, CHLOROPLASTIC"/>
    <property type="match status" value="1"/>
</dbReference>
<keyword evidence="2 12" id="KW-0645">Protease</keyword>
<dbReference type="PANTHER" id="PTHR43343">
    <property type="entry name" value="PEPTIDASE S12"/>
    <property type="match status" value="1"/>
</dbReference>
<feature type="domain" description="PDZ" evidence="11">
    <location>
        <begin position="399"/>
        <end position="474"/>
    </location>
</feature>
<sequence length="483" mass="50875">MTLYKNAFFLLFKRVAMTTSLKILAAALALVILVPAAQAQTQVVPTSREQVKLTFAPVARQVAPAVVNIYTKRVVRAAASPMFADPFFRRFFGDVPGMSQDRVQRSLGSGVMIGADGTVVTNHHVIKDADEVTVILSDRREFEARIVGSDERTDLAVLKIDGGKESFPTLVLGDSDAIEVGDVVLAVGNPFGVGQTVTQGIISALARTNVGVSDVQSFIQTDAAINPGNSGGALVDLQGRLIGINSAIYSKDGGSNGIGFAIPTALVRQVTTSIAKGGKVVRPWLGASGQAVTADLAQAMKLPRPVGVLVNHISPDSPAQRAGLADGDVIVAVEGREVDDTEGMRFRLATLAIGSEARLTVLRGGVERILTVRLVAPPENPPRDKTEINGRNPFSGTTLVNLNPALAEELGINSSLTGVMILAIKRGSVANRLGLQPGDMLIKINERAIASVADARRSLDAESARWAITIKRNGEVMSLVLGG</sequence>
<dbReference type="AlphaFoldDB" id="A0A0C2V6L5"/>
<comment type="subcellular location">
    <subcellularLocation>
        <location evidence="1">Periplasm</location>
    </subcellularLocation>
</comment>
<reference evidence="12 13" key="1">
    <citation type="submission" date="2015-01" db="EMBL/GenBank/DDBJ databases">
        <title>Genome Sequence of Magnetospirillum magnetotacticum Strain MS-1.</title>
        <authorList>
            <person name="Marinov G.K."/>
            <person name="Smalley M.D."/>
            <person name="DeSalvo G."/>
        </authorList>
    </citation>
    <scope>NUCLEOTIDE SEQUENCE [LARGE SCALE GENOMIC DNA]</scope>
    <source>
        <strain evidence="12 13">MS-1</strain>
    </source>
</reference>
<dbReference type="Pfam" id="PF13180">
    <property type="entry name" value="PDZ_2"/>
    <property type="match status" value="1"/>
</dbReference>
<dbReference type="Pfam" id="PF13365">
    <property type="entry name" value="Trypsin_2"/>
    <property type="match status" value="1"/>
</dbReference>
<name>A0A0C2V6L5_PARME</name>
<dbReference type="Pfam" id="PF17820">
    <property type="entry name" value="PDZ_6"/>
    <property type="match status" value="1"/>
</dbReference>
<feature type="binding site" evidence="9">
    <location>
        <position position="154"/>
    </location>
    <ligand>
        <name>substrate</name>
    </ligand>
</feature>
<dbReference type="GO" id="GO:0042597">
    <property type="term" value="C:periplasmic space"/>
    <property type="evidence" value="ECO:0007669"/>
    <property type="project" value="UniProtKB-SubCell"/>
</dbReference>
<proteinExistence type="predicted"/>
<keyword evidence="6" id="KW-0378">Hydrolase</keyword>
<dbReference type="InterPro" id="IPR001478">
    <property type="entry name" value="PDZ"/>
</dbReference>
<dbReference type="InterPro" id="IPR001940">
    <property type="entry name" value="Peptidase_S1C"/>
</dbReference>
<dbReference type="OrthoDB" id="9758917at2"/>